<gene>
    <name evidence="1" type="ORF">Gocc_2932</name>
</gene>
<protein>
    <submittedName>
        <fullName evidence="1">Uncharacterized protein</fullName>
    </submittedName>
</protein>
<proteinExistence type="predicted"/>
<reference evidence="1 2" key="1">
    <citation type="submission" date="2018-07" db="EMBL/GenBank/DDBJ databases">
        <title>High-quality-draft genome sequence of Gaiella occulta.</title>
        <authorList>
            <person name="Severino R."/>
            <person name="Froufe H.J.C."/>
            <person name="Rainey F.A."/>
            <person name="Barroso C."/>
            <person name="Albuquerque L."/>
            <person name="Lobo-Da-Cunha A."/>
            <person name="Da Costa M.S."/>
            <person name="Egas C."/>
        </authorList>
    </citation>
    <scope>NUCLEOTIDE SEQUENCE [LARGE SCALE GENOMIC DNA]</scope>
    <source>
        <strain evidence="1 2">F2-233</strain>
    </source>
</reference>
<organism evidence="1 2">
    <name type="scientific">Gaiella occulta</name>
    <dbReference type="NCBI Taxonomy" id="1002870"/>
    <lineage>
        <taxon>Bacteria</taxon>
        <taxon>Bacillati</taxon>
        <taxon>Actinomycetota</taxon>
        <taxon>Thermoleophilia</taxon>
        <taxon>Gaiellales</taxon>
        <taxon>Gaiellaceae</taxon>
        <taxon>Gaiella</taxon>
    </lineage>
</organism>
<evidence type="ECO:0000313" key="1">
    <source>
        <dbReference type="EMBL" id="RDI73332.1"/>
    </source>
</evidence>
<dbReference type="Proteomes" id="UP000254134">
    <property type="component" value="Unassembled WGS sequence"/>
</dbReference>
<evidence type="ECO:0000313" key="2">
    <source>
        <dbReference type="Proteomes" id="UP000254134"/>
    </source>
</evidence>
<reference evidence="2" key="2">
    <citation type="journal article" date="2019" name="MicrobiologyOpen">
        <title>High-quality draft genome sequence of Gaiella occulta isolated from a 150 meter deep mineral water borehole and comparison with the genome sequences of other deep-branching lineages of the phylum Actinobacteria.</title>
        <authorList>
            <person name="Severino R."/>
            <person name="Froufe H.J.C."/>
            <person name="Barroso C."/>
            <person name="Albuquerque L."/>
            <person name="Lobo-da-Cunha A."/>
            <person name="da Costa M.S."/>
            <person name="Egas C."/>
        </authorList>
    </citation>
    <scope>NUCLEOTIDE SEQUENCE [LARGE SCALE GENOMIC DNA]</scope>
    <source>
        <strain evidence="2">F2-233</strain>
    </source>
</reference>
<dbReference type="EMBL" id="QQZY01000010">
    <property type="protein sequence ID" value="RDI73332.1"/>
    <property type="molecule type" value="Genomic_DNA"/>
</dbReference>
<accession>A0A7M2YT49</accession>
<sequence>MSVQEWDVAMTPRKKGGPVQVVIPAPIARSLGERGYNRARVRLTGEGILYIPYRRDGVAESLRSRKVDLPDWGSS</sequence>
<dbReference type="AlphaFoldDB" id="A0A7M2YT49"/>
<dbReference type="RefSeq" id="WP_114797325.1">
    <property type="nucleotide sequence ID" value="NZ_QQZY01000010.1"/>
</dbReference>
<keyword evidence="2" id="KW-1185">Reference proteome</keyword>
<comment type="caution">
    <text evidence="1">The sequence shown here is derived from an EMBL/GenBank/DDBJ whole genome shotgun (WGS) entry which is preliminary data.</text>
</comment>
<name>A0A7M2YT49_9ACTN</name>